<dbReference type="OrthoDB" id="1675150at2759"/>
<evidence type="ECO:0000313" key="11">
    <source>
        <dbReference type="Proteomes" id="UP000626092"/>
    </source>
</evidence>
<dbReference type="GO" id="GO:0008270">
    <property type="term" value="F:zinc ion binding"/>
    <property type="evidence" value="ECO:0007669"/>
    <property type="project" value="UniProtKB-KW"/>
</dbReference>
<feature type="region of interest" description="Disordered" evidence="7">
    <location>
        <begin position="58"/>
        <end position="99"/>
    </location>
</feature>
<keyword evidence="11" id="KW-1185">Reference proteome</keyword>
<dbReference type="InterPro" id="IPR001739">
    <property type="entry name" value="Methyl_CpG_DNA-bd"/>
</dbReference>
<evidence type="ECO:0000256" key="7">
    <source>
        <dbReference type="SAM" id="MobiDB-lite"/>
    </source>
</evidence>
<dbReference type="PANTHER" id="PTHR37701">
    <property type="entry name" value="METHYL-CPG-BINDING DOMAIN-CONTAINING PROTEIN 8"/>
    <property type="match status" value="1"/>
</dbReference>
<feature type="region of interest" description="Disordered" evidence="7">
    <location>
        <begin position="132"/>
        <end position="157"/>
    </location>
</feature>
<evidence type="ECO:0000256" key="6">
    <source>
        <dbReference type="PROSITE-ProRule" id="PRU00042"/>
    </source>
</evidence>
<dbReference type="Pfam" id="PF01429">
    <property type="entry name" value="MBD"/>
    <property type="match status" value="1"/>
</dbReference>
<dbReference type="GO" id="GO:0003677">
    <property type="term" value="F:DNA binding"/>
    <property type="evidence" value="ECO:0007669"/>
    <property type="project" value="UniProtKB-KW"/>
</dbReference>
<evidence type="ECO:0000256" key="4">
    <source>
        <dbReference type="ARBA" id="ARBA00023163"/>
    </source>
</evidence>
<dbReference type="PROSITE" id="PS00028">
    <property type="entry name" value="ZINC_FINGER_C2H2_1"/>
    <property type="match status" value="2"/>
</dbReference>
<evidence type="ECO:0000259" key="9">
    <source>
        <dbReference type="PROSITE" id="PS50982"/>
    </source>
</evidence>
<feature type="domain" description="C2H2-type" evidence="8">
    <location>
        <begin position="423"/>
        <end position="450"/>
    </location>
</feature>
<dbReference type="GO" id="GO:0005634">
    <property type="term" value="C:nucleus"/>
    <property type="evidence" value="ECO:0007669"/>
    <property type="project" value="UniProtKB-SubCell"/>
</dbReference>
<dbReference type="PROSITE" id="PS50157">
    <property type="entry name" value="ZINC_FINGER_C2H2_2"/>
    <property type="match status" value="2"/>
</dbReference>
<feature type="compositionally biased region" description="Low complexity" evidence="7">
    <location>
        <begin position="68"/>
        <end position="88"/>
    </location>
</feature>
<sequence>MASETLQIESIPIVDLRFLSQSDLHALSHCTTASSSSFDPRRSDDLVIPQIDRSVFNESAGSRKQTYSRLRLAPRKPLSPSSSLPRRTPAADDTDPERAENHQIIGLLKQLFAPKPSGDDLVPIRVEYGESAPEFPNAGRESVAEGNSELKKRKRGRPGKSEIRAVVGIEGGNAVVKDIIVFKEVVEDRDKEILKEDVNLEALASVEDPYDVELLRRTENLKTEEEVLGYLGEINGKWGTWRRKKKIVEASEFGDALPKGWKLLVSIRKKQGRVWLFVSRYMSPNGQQFMSWKEVSPYLLSFFGLPNADHTNFGQSKENDQLNCKMAIENAADLAFKERNKGGELVSYSPSVITYLTNHDDKQLSSEVGNSDQMGAILKCKKCTMTFTEKDDLLHHQLSSHRRRRSRLGTSVTDGVIIKGGQYECQFCHKTFDERHRYNGHVGAHIRHHMKSDEASPGVLSMQNNVDPVTVPSKESMIQTSVDDAMTLSAETDIVLTPASQSRCQAGSDIESCTEVKVLSGDEQDTQSNFCKGNSGEECRVQDNIDNKMNNCVGGVDQANGIVATKFGSCLNSEIAKSDNENNTIGECAANGSKASPIQQEKILESSPCSPFASEKTCDAEVNVNREPIMVEETNKEASSELVSLAPNHNEKACCIGNMEDVDKTSPMGGPEPDTTYFDSKLSGYEQTWGVKSDACNINANKLEEPKLDEVQTYKNNGIGLGTHHQRVNTQEMSLEFGSVILSGNEKTFVENVNENCNITEVLPKQKGSFSDSFLIQSCTGKNFGDFYTTRTIEEPKPDEVQNSSTSGLILAFGNNSTGIVADGMDNGPIEQTFRFENDLRIENSRIGKDPKEGSLFGSSYYSRMGADENNMDRVSTGRVWEGPTINEVGSSGSDNLMIGFGSTNSQSVGDVIPGYMWRNDEGNILQSTLADTSTQMEQSSGCYPTFTLFSDKGGNELLEVNGKYDSMLGFEGAQSGHIEPVEFSFLTTQNLSSLQGDSKAMSYNTEVGPGFDSSFWLEKDALSLNTAANNLVTSVCIWCTNEFHHDPAQAGTQTGAIGMWETLEGIAFLQVLVHHVPEWLSHARVHVLEFWYDSLSLLLEIVPRIQYLSFVQRIFISSLLG</sequence>
<dbReference type="Proteomes" id="UP000626092">
    <property type="component" value="Unassembled WGS sequence"/>
</dbReference>
<dbReference type="InterPro" id="IPR016177">
    <property type="entry name" value="DNA-bd_dom_sf"/>
</dbReference>
<evidence type="ECO:0000259" key="8">
    <source>
        <dbReference type="PROSITE" id="PS50157"/>
    </source>
</evidence>
<feature type="compositionally biased region" description="Polar residues" evidence="7">
    <location>
        <begin position="58"/>
        <end position="67"/>
    </location>
</feature>
<dbReference type="Gene3D" id="3.30.160.60">
    <property type="entry name" value="Classic Zinc Finger"/>
    <property type="match status" value="1"/>
</dbReference>
<keyword evidence="6" id="KW-0862">Zinc</keyword>
<dbReference type="SUPFAM" id="SSF54171">
    <property type="entry name" value="DNA-binding domain"/>
    <property type="match status" value="1"/>
</dbReference>
<organism evidence="10 11">
    <name type="scientific">Rhododendron simsii</name>
    <name type="common">Sims's rhododendron</name>
    <dbReference type="NCBI Taxonomy" id="118357"/>
    <lineage>
        <taxon>Eukaryota</taxon>
        <taxon>Viridiplantae</taxon>
        <taxon>Streptophyta</taxon>
        <taxon>Embryophyta</taxon>
        <taxon>Tracheophyta</taxon>
        <taxon>Spermatophyta</taxon>
        <taxon>Magnoliopsida</taxon>
        <taxon>eudicotyledons</taxon>
        <taxon>Gunneridae</taxon>
        <taxon>Pentapetalae</taxon>
        <taxon>asterids</taxon>
        <taxon>Ericales</taxon>
        <taxon>Ericaceae</taxon>
        <taxon>Ericoideae</taxon>
        <taxon>Rhodoreae</taxon>
        <taxon>Rhododendron</taxon>
    </lineage>
</organism>
<dbReference type="AlphaFoldDB" id="A0A834H4Y1"/>
<feature type="domain" description="MBD" evidence="9">
    <location>
        <begin position="247"/>
        <end position="318"/>
    </location>
</feature>
<keyword evidence="2" id="KW-0805">Transcription regulation</keyword>
<keyword evidence="5" id="KW-0539">Nucleus</keyword>
<keyword evidence="4" id="KW-0804">Transcription</keyword>
<dbReference type="EMBL" id="WJXA01000006">
    <property type="protein sequence ID" value="KAF7141493.1"/>
    <property type="molecule type" value="Genomic_DNA"/>
</dbReference>
<dbReference type="PANTHER" id="PTHR37701:SF17">
    <property type="entry name" value="METHYL BINDING DOMAIN117"/>
    <property type="match status" value="1"/>
</dbReference>
<evidence type="ECO:0000256" key="3">
    <source>
        <dbReference type="ARBA" id="ARBA00023125"/>
    </source>
</evidence>
<dbReference type="PROSITE" id="PS50982">
    <property type="entry name" value="MBD"/>
    <property type="match status" value="1"/>
</dbReference>
<evidence type="ECO:0000256" key="2">
    <source>
        <dbReference type="ARBA" id="ARBA00023015"/>
    </source>
</evidence>
<comment type="subcellular location">
    <subcellularLocation>
        <location evidence="1">Nucleus</location>
    </subcellularLocation>
</comment>
<proteinExistence type="predicted"/>
<dbReference type="InterPro" id="IPR013087">
    <property type="entry name" value="Znf_C2H2_type"/>
</dbReference>
<comment type="caution">
    <text evidence="10">The sequence shown here is derived from an EMBL/GenBank/DDBJ whole genome shotgun (WGS) entry which is preliminary data.</text>
</comment>
<name>A0A834H4Y1_RHOSS</name>
<feature type="domain" description="C2H2-type" evidence="8">
    <location>
        <begin position="378"/>
        <end position="406"/>
    </location>
</feature>
<accession>A0A834H4Y1</accession>
<evidence type="ECO:0000256" key="5">
    <source>
        <dbReference type="ARBA" id="ARBA00023242"/>
    </source>
</evidence>
<evidence type="ECO:0000256" key="1">
    <source>
        <dbReference type="ARBA" id="ARBA00004123"/>
    </source>
</evidence>
<dbReference type="SMART" id="SM00355">
    <property type="entry name" value="ZnF_C2H2"/>
    <property type="match status" value="2"/>
</dbReference>
<evidence type="ECO:0000313" key="10">
    <source>
        <dbReference type="EMBL" id="KAF7141493.1"/>
    </source>
</evidence>
<dbReference type="InterPro" id="IPR037472">
    <property type="entry name" value="MBD8"/>
</dbReference>
<gene>
    <name evidence="10" type="ORF">RHSIM_Rhsim06G0081200</name>
</gene>
<reference evidence="10" key="1">
    <citation type="submission" date="2019-11" db="EMBL/GenBank/DDBJ databases">
        <authorList>
            <person name="Liu Y."/>
            <person name="Hou J."/>
            <person name="Li T.-Q."/>
            <person name="Guan C.-H."/>
            <person name="Wu X."/>
            <person name="Wu H.-Z."/>
            <person name="Ling F."/>
            <person name="Zhang R."/>
            <person name="Shi X.-G."/>
            <person name="Ren J.-P."/>
            <person name="Chen E.-F."/>
            <person name="Sun J.-M."/>
        </authorList>
    </citation>
    <scope>NUCLEOTIDE SEQUENCE</scope>
    <source>
        <strain evidence="10">Adult_tree_wgs_1</strain>
        <tissue evidence="10">Leaves</tissue>
    </source>
</reference>
<protein>
    <submittedName>
        <fullName evidence="10">Uncharacterized protein</fullName>
    </submittedName>
</protein>
<keyword evidence="6" id="KW-0479">Metal-binding</keyword>
<keyword evidence="6" id="KW-0863">Zinc-finger</keyword>
<keyword evidence="3" id="KW-0238">DNA-binding</keyword>